<protein>
    <submittedName>
        <fullName evidence="2">Uncharacterized protein</fullName>
    </submittedName>
</protein>
<proteinExistence type="predicted"/>
<dbReference type="EMBL" id="LAZR01050350">
    <property type="protein sequence ID" value="KKK87548.1"/>
    <property type="molecule type" value="Genomic_DNA"/>
</dbReference>
<name>A0A0F8Z1L9_9ZZZZ</name>
<dbReference type="AlphaFoldDB" id="A0A0F8Z1L9"/>
<evidence type="ECO:0000313" key="2">
    <source>
        <dbReference type="EMBL" id="KKK87548.1"/>
    </source>
</evidence>
<reference evidence="2" key="1">
    <citation type="journal article" date="2015" name="Nature">
        <title>Complex archaea that bridge the gap between prokaryotes and eukaryotes.</title>
        <authorList>
            <person name="Spang A."/>
            <person name="Saw J.H."/>
            <person name="Jorgensen S.L."/>
            <person name="Zaremba-Niedzwiedzka K."/>
            <person name="Martijn J."/>
            <person name="Lind A.E."/>
            <person name="van Eijk R."/>
            <person name="Schleper C."/>
            <person name="Guy L."/>
            <person name="Ettema T.J."/>
        </authorList>
    </citation>
    <scope>NUCLEOTIDE SEQUENCE</scope>
</reference>
<sequence>DSAVRGRLTLVLSLPPLGASMWSVSKPLVVSLWNGSAARHLQNQRDDGVVVSVSFTSVVERAERGIMRVKVFAVGAALLATALLAACGGSGDSGPSEDTGDDGGAQDTASDEPLSDDESDFLRRVGIAFRQSEANFDKFSTILSQELESAEALLGALSEAGAGTTFDPVIEALEELEPPERFRVDHEVALEAMRAVATADRDIRQAAEDGDIVAFTLGNMQLGLLQGELALGVSPEYCEALSNDPVSRPLCERDAGGGEYGLALHSIMSRFEAEFSPRVGALTGPDTGLFAAVTFAPVLTAEDYSRLDAAVGADIEDVLERTRRDVQALDAPAEFQADHDRLLQFLDETLGVVQAALEAGEQQDSIRRMEELERGRVAFCSTAEDFSPEFQAIVDVFFDPDPGFCAGR</sequence>
<comment type="caution">
    <text evidence="2">The sequence shown here is derived from an EMBL/GenBank/DDBJ whole genome shotgun (WGS) entry which is preliminary data.</text>
</comment>
<evidence type="ECO:0000256" key="1">
    <source>
        <dbReference type="SAM" id="MobiDB-lite"/>
    </source>
</evidence>
<accession>A0A0F8Z1L9</accession>
<organism evidence="2">
    <name type="scientific">marine sediment metagenome</name>
    <dbReference type="NCBI Taxonomy" id="412755"/>
    <lineage>
        <taxon>unclassified sequences</taxon>
        <taxon>metagenomes</taxon>
        <taxon>ecological metagenomes</taxon>
    </lineage>
</organism>
<feature type="non-terminal residue" evidence="2">
    <location>
        <position position="1"/>
    </location>
</feature>
<gene>
    <name evidence="2" type="ORF">LCGC14_2752140</name>
</gene>
<feature type="region of interest" description="Disordered" evidence="1">
    <location>
        <begin position="89"/>
        <end position="117"/>
    </location>
</feature>